<gene>
    <name evidence="1" type="ORF">G4L39_09265</name>
</gene>
<feature type="non-terminal residue" evidence="1">
    <location>
        <position position="246"/>
    </location>
</feature>
<reference evidence="1 2" key="1">
    <citation type="submission" date="2020-02" db="EMBL/GenBank/DDBJ databases">
        <title>Draft genome sequence of Limisphaera ngatamarikiensis NGM72.4T, a thermophilic Verrucomicrobia grouped in subdivision 3.</title>
        <authorList>
            <person name="Carere C.R."/>
            <person name="Steen J."/>
            <person name="Hugenholtz P."/>
            <person name="Stott M.B."/>
        </authorList>
    </citation>
    <scope>NUCLEOTIDE SEQUENCE [LARGE SCALE GENOMIC DNA]</scope>
    <source>
        <strain evidence="1 2">NGM72.4</strain>
    </source>
</reference>
<comment type="caution">
    <text evidence="1">The sequence shown here is derived from an EMBL/GenBank/DDBJ whole genome shotgun (WGS) entry which is preliminary data.</text>
</comment>
<dbReference type="AlphaFoldDB" id="A0A6M1RXW9"/>
<evidence type="ECO:0000313" key="1">
    <source>
        <dbReference type="EMBL" id="NGO39582.1"/>
    </source>
</evidence>
<feature type="non-terminal residue" evidence="1">
    <location>
        <position position="1"/>
    </location>
</feature>
<name>A0A6M1RXW9_9BACT</name>
<evidence type="ECO:0000313" key="2">
    <source>
        <dbReference type="Proteomes" id="UP000477311"/>
    </source>
</evidence>
<accession>A0A6M1RXW9</accession>
<proteinExistence type="predicted"/>
<dbReference type="Proteomes" id="UP000477311">
    <property type="component" value="Unassembled WGS sequence"/>
</dbReference>
<organism evidence="1 2">
    <name type="scientific">Limisphaera ngatamarikiensis</name>
    <dbReference type="NCBI Taxonomy" id="1324935"/>
    <lineage>
        <taxon>Bacteria</taxon>
        <taxon>Pseudomonadati</taxon>
        <taxon>Verrucomicrobiota</taxon>
        <taxon>Verrucomicrobiia</taxon>
        <taxon>Limisphaerales</taxon>
        <taxon>Limisphaeraceae</taxon>
        <taxon>Limisphaera</taxon>
    </lineage>
</organism>
<keyword evidence="2" id="KW-1185">Reference proteome</keyword>
<protein>
    <submittedName>
        <fullName evidence="1">Uncharacterized protein</fullName>
    </submittedName>
</protein>
<sequence length="246" mass="26995">SITPQVVNAGATRGKIGIPCGECPKSFFLVLQDYDTQTSQWYSEGMMGGISLTIVGNQKTWSAMNLIIDADRLPDGTQRTRSVEHDGCDQTGSSQISFTNFYIGTNFSRYGDDEDQVYCISTNGEEDPPGCTAWTLIPSIFFYLNHVESETTSTPGPCGGSWTTFDRAWDEWYSDDQNYGYAEIQYRTSTGREHSNEYTTAELTALVSSLVRERLPAAMDETSAYEGTPMAANDLASDESCASAIG</sequence>
<dbReference type="EMBL" id="JAAKYA010000055">
    <property type="protein sequence ID" value="NGO39582.1"/>
    <property type="molecule type" value="Genomic_DNA"/>
</dbReference>